<dbReference type="GO" id="GO:0004065">
    <property type="term" value="F:arylsulfatase activity"/>
    <property type="evidence" value="ECO:0007669"/>
    <property type="project" value="TreeGrafter"/>
</dbReference>
<keyword evidence="8" id="KW-1185">Reference proteome</keyword>
<dbReference type="InterPro" id="IPR050738">
    <property type="entry name" value="Sulfatase"/>
</dbReference>
<feature type="domain" description="Sulfatase N-terminal" evidence="6">
    <location>
        <begin position="7"/>
        <end position="413"/>
    </location>
</feature>
<reference evidence="7 8" key="1">
    <citation type="submission" date="2019-09" db="EMBL/GenBank/DDBJ databases">
        <title>Genome sequence of Adhaeribacter sp. M2.</title>
        <authorList>
            <person name="Srinivasan S."/>
        </authorList>
    </citation>
    <scope>NUCLEOTIDE SEQUENCE [LARGE SCALE GENOMIC DNA]</scope>
    <source>
        <strain evidence="7 8">M2</strain>
    </source>
</reference>
<evidence type="ECO:0000256" key="5">
    <source>
        <dbReference type="SAM" id="MobiDB-lite"/>
    </source>
</evidence>
<dbReference type="PANTHER" id="PTHR42693">
    <property type="entry name" value="ARYLSULFATASE FAMILY MEMBER"/>
    <property type="match status" value="1"/>
</dbReference>
<dbReference type="GO" id="GO:0046872">
    <property type="term" value="F:metal ion binding"/>
    <property type="evidence" value="ECO:0007669"/>
    <property type="project" value="UniProtKB-KW"/>
</dbReference>
<dbReference type="InterPro" id="IPR017850">
    <property type="entry name" value="Alkaline_phosphatase_core_sf"/>
</dbReference>
<evidence type="ECO:0000256" key="2">
    <source>
        <dbReference type="ARBA" id="ARBA00022723"/>
    </source>
</evidence>
<keyword evidence="2" id="KW-0479">Metal-binding</keyword>
<accession>A0A5N1J5V4</accession>
<protein>
    <submittedName>
        <fullName evidence="7">Arylsulfatase</fullName>
    </submittedName>
</protein>
<dbReference type="SUPFAM" id="SSF53649">
    <property type="entry name" value="Alkaline phosphatase-like"/>
    <property type="match status" value="1"/>
</dbReference>
<dbReference type="Gene3D" id="3.30.1120.10">
    <property type="match status" value="1"/>
</dbReference>
<dbReference type="PROSITE" id="PS00149">
    <property type="entry name" value="SULFATASE_2"/>
    <property type="match status" value="1"/>
</dbReference>
<proteinExistence type="inferred from homology"/>
<evidence type="ECO:0000313" key="7">
    <source>
        <dbReference type="EMBL" id="KAA9340547.1"/>
    </source>
</evidence>
<dbReference type="RefSeq" id="WP_150902459.1">
    <property type="nucleotide sequence ID" value="NZ_VTWT01000002.1"/>
</dbReference>
<sequence length="566" mass="64665">MNNQRQPNFLLIVVDDMGYSDCEPFGGEIHTPNIQLMAEHGVRFRHFHVSSLCAPTRSMLLSGCHNHDAGLGAMPTMHATNQYMQPGYEGYLNSNVLTIPEILKEAGYHTYMAGKWHLGEHEERRPHARGFERVFSFLGGGVSHFNDQRALSAFEQPHTKYSEDGRTVENLPDDFYSSDYYTDKIMQYVTEQTDQQPFFAYLAFTSPHDPLQVPDNWLDKYKGVYDGGYDAIKEKRRQRMKELGLIPKTLTENEGSGLFKSWDELTPEEQKEAARRMEIYAAMIENLDWNLGRLFNKLKELNQFEDTIIFFLSDNGANPKDPTFYAPNSEAFIQSNFDNSFENYGRINSFLSIGGAWAEVANTPLSYFKLTTYEGGTQTPFIVSGKRVHKRGVITDELLHVTDLLPTILDYANLKYPHTNGNLKPLYGTSLKPYLQEETRQPVRTEFDVLGFEMGEAKAVIKGDWKLVFMPPPIGKGDEWHLYNLKEDLKEENNLAAEFPEKFKELRAEWEAYALAVGYIKSNGDPALAKLGFEEFFRFDPKNRMEPETGTKEATGKESEPVNLGD</sequence>
<dbReference type="EMBL" id="VTWT01000002">
    <property type="protein sequence ID" value="KAA9340547.1"/>
    <property type="molecule type" value="Genomic_DNA"/>
</dbReference>
<keyword evidence="4" id="KW-0106">Calcium</keyword>
<feature type="compositionally biased region" description="Basic and acidic residues" evidence="5">
    <location>
        <begin position="542"/>
        <end position="560"/>
    </location>
</feature>
<evidence type="ECO:0000256" key="4">
    <source>
        <dbReference type="ARBA" id="ARBA00022837"/>
    </source>
</evidence>
<dbReference type="InterPro" id="IPR000917">
    <property type="entry name" value="Sulfatase_N"/>
</dbReference>
<comment type="caution">
    <text evidence="7">The sequence shown here is derived from an EMBL/GenBank/DDBJ whole genome shotgun (WGS) entry which is preliminary data.</text>
</comment>
<dbReference type="PANTHER" id="PTHR42693:SF33">
    <property type="entry name" value="ARYLSULFATASE"/>
    <property type="match status" value="1"/>
</dbReference>
<evidence type="ECO:0000313" key="8">
    <source>
        <dbReference type="Proteomes" id="UP000326570"/>
    </source>
</evidence>
<keyword evidence="3" id="KW-0378">Hydrolase</keyword>
<evidence type="ECO:0000256" key="1">
    <source>
        <dbReference type="ARBA" id="ARBA00008779"/>
    </source>
</evidence>
<evidence type="ECO:0000256" key="3">
    <source>
        <dbReference type="ARBA" id="ARBA00022801"/>
    </source>
</evidence>
<organism evidence="7 8">
    <name type="scientific">Adhaeribacter soli</name>
    <dbReference type="NCBI Taxonomy" id="2607655"/>
    <lineage>
        <taxon>Bacteria</taxon>
        <taxon>Pseudomonadati</taxon>
        <taxon>Bacteroidota</taxon>
        <taxon>Cytophagia</taxon>
        <taxon>Cytophagales</taxon>
        <taxon>Hymenobacteraceae</taxon>
        <taxon>Adhaeribacter</taxon>
    </lineage>
</organism>
<feature type="region of interest" description="Disordered" evidence="5">
    <location>
        <begin position="542"/>
        <end position="566"/>
    </location>
</feature>
<dbReference type="Pfam" id="PF00884">
    <property type="entry name" value="Sulfatase"/>
    <property type="match status" value="1"/>
</dbReference>
<name>A0A5N1J5V4_9BACT</name>
<dbReference type="Gene3D" id="3.40.720.10">
    <property type="entry name" value="Alkaline Phosphatase, subunit A"/>
    <property type="match status" value="1"/>
</dbReference>
<evidence type="ECO:0000259" key="6">
    <source>
        <dbReference type="Pfam" id="PF00884"/>
    </source>
</evidence>
<comment type="similarity">
    <text evidence="1">Belongs to the sulfatase family.</text>
</comment>
<dbReference type="AlphaFoldDB" id="A0A5N1J5V4"/>
<dbReference type="InterPro" id="IPR024607">
    <property type="entry name" value="Sulfatase_CS"/>
</dbReference>
<dbReference type="Proteomes" id="UP000326570">
    <property type="component" value="Unassembled WGS sequence"/>
</dbReference>
<dbReference type="CDD" id="cd16025">
    <property type="entry name" value="PAS_like"/>
    <property type="match status" value="1"/>
</dbReference>
<gene>
    <name evidence="7" type="ORF">F0P94_03725</name>
</gene>